<proteinExistence type="predicted"/>
<evidence type="ECO:0000256" key="1">
    <source>
        <dbReference type="SAM" id="SignalP"/>
    </source>
</evidence>
<feature type="chain" id="PRO_5047423558" description="Outer membrane protein beta-barrel domain-containing protein" evidence="1">
    <location>
        <begin position="22"/>
        <end position="220"/>
    </location>
</feature>
<accession>A0ABW5NHL9</accession>
<feature type="signal peptide" evidence="1">
    <location>
        <begin position="1"/>
        <end position="21"/>
    </location>
</feature>
<keyword evidence="3" id="KW-1185">Reference proteome</keyword>
<protein>
    <recommendedName>
        <fullName evidence="4">Outer membrane protein beta-barrel domain-containing protein</fullName>
    </recommendedName>
</protein>
<sequence>MKLKISFFVLLLVFSLENTSAQSWLYKLPIDWDIHLGGGYFTAGNLKRMTDAQGVKGFPPLGLDMNIGLGYRLGKVSIGANFGNLQSKRSDNQTNVNTITAFVATNIWHVGRWTFSPAVGVGPQIATIVLDRGDLTGNFEEYIGEKGNQTRLQQVNTALDFSLTFKTYELLTARYRPQFRMGYQTGLSDAAWKVGNTSLINAPRDRTGMFYLQISAGIGR</sequence>
<keyword evidence="1" id="KW-0732">Signal</keyword>
<name>A0ABW5NHL9_9SPHI</name>
<dbReference type="RefSeq" id="WP_380867555.1">
    <property type="nucleotide sequence ID" value="NZ_JBHUMA010000004.1"/>
</dbReference>
<evidence type="ECO:0008006" key="4">
    <source>
        <dbReference type="Google" id="ProtNLM"/>
    </source>
</evidence>
<comment type="caution">
    <text evidence="2">The sequence shown here is derived from an EMBL/GenBank/DDBJ whole genome shotgun (WGS) entry which is preliminary data.</text>
</comment>
<gene>
    <name evidence="2" type="ORF">ACFSQ3_03630</name>
</gene>
<organism evidence="2 3">
    <name type="scientific">Sphingobacterium corticis</name>
    <dbReference type="NCBI Taxonomy" id="1812823"/>
    <lineage>
        <taxon>Bacteria</taxon>
        <taxon>Pseudomonadati</taxon>
        <taxon>Bacteroidota</taxon>
        <taxon>Sphingobacteriia</taxon>
        <taxon>Sphingobacteriales</taxon>
        <taxon>Sphingobacteriaceae</taxon>
        <taxon>Sphingobacterium</taxon>
    </lineage>
</organism>
<reference evidence="3" key="1">
    <citation type="journal article" date="2019" name="Int. J. Syst. Evol. Microbiol.">
        <title>The Global Catalogue of Microorganisms (GCM) 10K type strain sequencing project: providing services to taxonomists for standard genome sequencing and annotation.</title>
        <authorList>
            <consortium name="The Broad Institute Genomics Platform"/>
            <consortium name="The Broad Institute Genome Sequencing Center for Infectious Disease"/>
            <person name="Wu L."/>
            <person name="Ma J."/>
        </authorList>
    </citation>
    <scope>NUCLEOTIDE SEQUENCE [LARGE SCALE GENOMIC DNA]</scope>
    <source>
        <strain evidence="3">KCTC 42248</strain>
    </source>
</reference>
<dbReference type="EMBL" id="JBHUMA010000004">
    <property type="protein sequence ID" value="MFD2598033.1"/>
    <property type="molecule type" value="Genomic_DNA"/>
</dbReference>
<dbReference type="Proteomes" id="UP001597393">
    <property type="component" value="Unassembled WGS sequence"/>
</dbReference>
<evidence type="ECO:0000313" key="2">
    <source>
        <dbReference type="EMBL" id="MFD2598033.1"/>
    </source>
</evidence>
<evidence type="ECO:0000313" key="3">
    <source>
        <dbReference type="Proteomes" id="UP001597393"/>
    </source>
</evidence>